<keyword evidence="1" id="KW-0472">Membrane</keyword>
<evidence type="ECO:0000313" key="3">
    <source>
        <dbReference type="Proteomes" id="UP000076574"/>
    </source>
</evidence>
<protein>
    <recommendedName>
        <fullName evidence="4">DUF1304 domain-containing protein</fullName>
    </recommendedName>
</protein>
<accession>A0A163Z727</accession>
<dbReference type="AlphaFoldDB" id="A0A163Z727"/>
<comment type="caution">
    <text evidence="2">The sequence shown here is derived from an EMBL/GenBank/DDBJ whole genome shotgun (WGS) entry which is preliminary data.</text>
</comment>
<keyword evidence="1" id="KW-1133">Transmembrane helix</keyword>
<feature type="transmembrane region" description="Helical" evidence="1">
    <location>
        <begin position="56"/>
        <end position="78"/>
    </location>
</feature>
<feature type="transmembrane region" description="Helical" evidence="1">
    <location>
        <begin position="84"/>
        <end position="104"/>
    </location>
</feature>
<feature type="transmembrane region" description="Helical" evidence="1">
    <location>
        <begin position="111"/>
        <end position="129"/>
    </location>
</feature>
<dbReference type="Pfam" id="PF06993">
    <property type="entry name" value="DUF1304"/>
    <property type="match status" value="1"/>
</dbReference>
<evidence type="ECO:0000313" key="2">
    <source>
        <dbReference type="EMBL" id="KZD22983.1"/>
    </source>
</evidence>
<feature type="transmembrane region" description="Helical" evidence="1">
    <location>
        <begin position="12"/>
        <end position="35"/>
    </location>
</feature>
<dbReference type="PANTHER" id="PTHR38446:SF1">
    <property type="entry name" value="BLL0914 PROTEIN"/>
    <property type="match status" value="1"/>
</dbReference>
<dbReference type="Proteomes" id="UP000076574">
    <property type="component" value="Unassembled WGS sequence"/>
</dbReference>
<proteinExistence type="predicted"/>
<evidence type="ECO:0008006" key="4">
    <source>
        <dbReference type="Google" id="ProtNLM"/>
    </source>
</evidence>
<reference evidence="2 3" key="1">
    <citation type="submission" date="2016-03" db="EMBL/GenBank/DDBJ databases">
        <title>Microsymbionts genomes from the relict species Vavilovia formosa (Stev.) Fed.</title>
        <authorList>
            <person name="Kopat V."/>
            <person name="Chirak E."/>
            <person name="Kimeklis A."/>
            <person name="Andronov E."/>
        </authorList>
    </citation>
    <scope>NUCLEOTIDE SEQUENCE [LARGE SCALE GENOMIC DNA]</scope>
    <source>
        <strain evidence="2 3">Vaf07</strain>
    </source>
</reference>
<dbReference type="InterPro" id="IPR009732">
    <property type="entry name" value="DUF1304"/>
</dbReference>
<dbReference type="STRING" id="943830.A4A58_06140"/>
<dbReference type="EMBL" id="LVYV01000012">
    <property type="protein sequence ID" value="KZD22983.1"/>
    <property type="molecule type" value="Genomic_DNA"/>
</dbReference>
<keyword evidence="1" id="KW-0812">Transmembrane</keyword>
<name>A0A163Z727_9BRAD</name>
<evidence type="ECO:0000256" key="1">
    <source>
        <dbReference type="SAM" id="Phobius"/>
    </source>
</evidence>
<dbReference type="PANTHER" id="PTHR38446">
    <property type="entry name" value="BLL0914 PROTEIN"/>
    <property type="match status" value="1"/>
</dbReference>
<gene>
    <name evidence="2" type="ORF">A4A58_06140</name>
</gene>
<keyword evidence="3" id="KW-1185">Reference proteome</keyword>
<sequence>MTAFLWGLIMNFIGNLLTALVAALHIYFLVLEMFLWQKPQGLKTFRNTPEKAEITAVLAANQGLYNGFLAAGLIWGLLHSAPAFAFQIKAFFLLCVIVAGAYGAATVSKRILYVQAAPAALALIVLWLAT</sequence>
<organism evidence="2 3">
    <name type="scientific">Tardiphaga robiniae</name>
    <dbReference type="NCBI Taxonomy" id="943830"/>
    <lineage>
        <taxon>Bacteria</taxon>
        <taxon>Pseudomonadati</taxon>
        <taxon>Pseudomonadota</taxon>
        <taxon>Alphaproteobacteria</taxon>
        <taxon>Hyphomicrobiales</taxon>
        <taxon>Nitrobacteraceae</taxon>
        <taxon>Tardiphaga</taxon>
    </lineage>
</organism>